<dbReference type="EMBL" id="BSOH01000037">
    <property type="protein sequence ID" value="GLR20165.1"/>
    <property type="molecule type" value="Genomic_DNA"/>
</dbReference>
<dbReference type="InterPro" id="IPR009858">
    <property type="entry name" value="DUF1415"/>
</dbReference>
<evidence type="ECO:0008006" key="3">
    <source>
        <dbReference type="Google" id="ProtNLM"/>
    </source>
</evidence>
<comment type="caution">
    <text evidence="1">The sequence shown here is derived from an EMBL/GenBank/DDBJ whole genome shotgun (WGS) entry which is preliminary data.</text>
</comment>
<organism evidence="1 2">
    <name type="scientific">Portibacter lacus</name>
    <dbReference type="NCBI Taxonomy" id="1099794"/>
    <lineage>
        <taxon>Bacteria</taxon>
        <taxon>Pseudomonadati</taxon>
        <taxon>Bacteroidota</taxon>
        <taxon>Saprospiria</taxon>
        <taxon>Saprospirales</taxon>
        <taxon>Haliscomenobacteraceae</taxon>
        <taxon>Portibacter</taxon>
    </lineage>
</organism>
<gene>
    <name evidence="1" type="ORF">GCM10007940_47810</name>
</gene>
<keyword evidence="2" id="KW-1185">Reference proteome</keyword>
<evidence type="ECO:0000313" key="2">
    <source>
        <dbReference type="Proteomes" id="UP001156666"/>
    </source>
</evidence>
<proteinExistence type="predicted"/>
<reference evidence="1" key="2">
    <citation type="submission" date="2023-01" db="EMBL/GenBank/DDBJ databases">
        <title>Draft genome sequence of Portibacter lacus strain NBRC 108769.</title>
        <authorList>
            <person name="Sun Q."/>
            <person name="Mori K."/>
        </authorList>
    </citation>
    <scope>NUCLEOTIDE SEQUENCE</scope>
    <source>
        <strain evidence="1">NBRC 108769</strain>
    </source>
</reference>
<dbReference type="Pfam" id="PF07209">
    <property type="entry name" value="DUF1415"/>
    <property type="match status" value="1"/>
</dbReference>
<sequence>MTTHIQRSKKWVYEFIIGYNLCPFAKEPMDKKEVNWEVIQDFAAVEKSIETFLDSSFKTSFFIFPALATFEEYLDVGYWVEDLIESIGYGEVLKVVHFHPEHLFGGLEMNDAVNFSNRSPYPMLQLLRESDLEALEMTESWKQKILDRNATLLNDLGYKKMTNILDEYRK</sequence>
<dbReference type="RefSeq" id="WP_235295002.1">
    <property type="nucleotide sequence ID" value="NZ_BSOH01000037.1"/>
</dbReference>
<name>A0AA37SZA8_9BACT</name>
<reference evidence="1" key="1">
    <citation type="journal article" date="2014" name="Int. J. Syst. Evol. Microbiol.">
        <title>Complete genome sequence of Corynebacterium casei LMG S-19264T (=DSM 44701T), isolated from a smear-ripened cheese.</title>
        <authorList>
            <consortium name="US DOE Joint Genome Institute (JGI-PGF)"/>
            <person name="Walter F."/>
            <person name="Albersmeier A."/>
            <person name="Kalinowski J."/>
            <person name="Ruckert C."/>
        </authorList>
    </citation>
    <scope>NUCLEOTIDE SEQUENCE</scope>
    <source>
        <strain evidence="1">NBRC 108769</strain>
    </source>
</reference>
<evidence type="ECO:0000313" key="1">
    <source>
        <dbReference type="EMBL" id="GLR20165.1"/>
    </source>
</evidence>
<dbReference type="Proteomes" id="UP001156666">
    <property type="component" value="Unassembled WGS sequence"/>
</dbReference>
<dbReference type="AlphaFoldDB" id="A0AA37SZA8"/>
<accession>A0AA37SZA8</accession>
<protein>
    <recommendedName>
        <fullName evidence="3">DUF1415 domain-containing protein</fullName>
    </recommendedName>
</protein>